<dbReference type="KEGG" id="ddu:GF1_26490"/>
<dbReference type="RefSeq" id="WP_267927008.1">
    <property type="nucleotide sequence ID" value="NZ_AP024233.1"/>
</dbReference>
<evidence type="ECO:0000256" key="1">
    <source>
        <dbReference type="SAM" id="SignalP"/>
    </source>
</evidence>
<dbReference type="Proteomes" id="UP001063350">
    <property type="component" value="Chromosome"/>
</dbReference>
<name>A0A915XL77_9BACT</name>
<feature type="chain" id="PRO_5037618816" description="Lipoprotein" evidence="1">
    <location>
        <begin position="24"/>
        <end position="193"/>
    </location>
</feature>
<evidence type="ECO:0000313" key="3">
    <source>
        <dbReference type="Proteomes" id="UP001063350"/>
    </source>
</evidence>
<dbReference type="Pfam" id="PF13036">
    <property type="entry name" value="LpoB"/>
    <property type="match status" value="1"/>
</dbReference>
<dbReference type="EMBL" id="AP024233">
    <property type="protein sequence ID" value="BCO10273.1"/>
    <property type="molecule type" value="Genomic_DNA"/>
</dbReference>
<evidence type="ECO:0008006" key="4">
    <source>
        <dbReference type="Google" id="ProtNLM"/>
    </source>
</evidence>
<evidence type="ECO:0000313" key="2">
    <source>
        <dbReference type="EMBL" id="BCO10273.1"/>
    </source>
</evidence>
<keyword evidence="1" id="KW-0732">Signal</keyword>
<feature type="signal peptide" evidence="1">
    <location>
        <begin position="1"/>
        <end position="23"/>
    </location>
</feature>
<protein>
    <recommendedName>
        <fullName evidence="4">Lipoprotein</fullName>
    </recommendedName>
</protein>
<keyword evidence="3" id="KW-1185">Reference proteome</keyword>
<dbReference type="AlphaFoldDB" id="A0A915XL77"/>
<organism evidence="2 3">
    <name type="scientific">Desulfolithobacter dissulfuricans</name>
    <dbReference type="NCBI Taxonomy" id="2795293"/>
    <lineage>
        <taxon>Bacteria</taxon>
        <taxon>Pseudomonadati</taxon>
        <taxon>Thermodesulfobacteriota</taxon>
        <taxon>Desulfobulbia</taxon>
        <taxon>Desulfobulbales</taxon>
        <taxon>Desulfobulbaceae</taxon>
        <taxon>Desulfolithobacter</taxon>
    </lineage>
</organism>
<proteinExistence type="predicted"/>
<accession>A0A915XL77</accession>
<gene>
    <name evidence="2" type="ORF">GF1_26490</name>
</gene>
<dbReference type="Gene3D" id="3.40.50.10610">
    <property type="entry name" value="ABC-type transport auxiliary lipoprotein component"/>
    <property type="match status" value="1"/>
</dbReference>
<dbReference type="InterPro" id="IPR014094">
    <property type="entry name" value="LpoB"/>
</dbReference>
<reference evidence="2" key="1">
    <citation type="submission" date="2020-12" db="EMBL/GenBank/DDBJ databases">
        <title>Desulfobium dissulfuricans gen. nov., sp. nov., a novel mesophilic, sulfate-reducing bacterium isolated from a deep-sea hydrothermal vent.</title>
        <authorList>
            <person name="Hashimoto Y."/>
            <person name="Tame A."/>
            <person name="Sawayama S."/>
            <person name="Miyazaki J."/>
            <person name="Takai K."/>
            <person name="Nakagawa S."/>
        </authorList>
    </citation>
    <scope>NUCLEOTIDE SEQUENCE</scope>
    <source>
        <strain evidence="2">GF1</strain>
    </source>
</reference>
<sequence length="193" mass="21243">MKKTIFYAVISALFLLLHGCATMETKSTSTFVREGVDLGYVTRVAVLPFENNTQDDFAAQRIRDITATQILAMGIFDVVDKGIVDSALREMAIDQDTPMDAPLVKRLGQRLGVQGFILGTVNGLGERRQGSFSYPEISLTLELLDAQSALVLWRTSDTMSGYSLSDRLFGLSPLDSFQLTVNLLQNMLATIPK</sequence>